<evidence type="ECO:0000256" key="8">
    <source>
        <dbReference type="ARBA" id="ARBA00038436"/>
    </source>
</evidence>
<comment type="function">
    <text evidence="9">Part of the tripartite ATP-independent periplasmic (TRAP) transport system.</text>
</comment>
<keyword evidence="12" id="KW-1185">Reference proteome</keyword>
<evidence type="ECO:0000259" key="10">
    <source>
        <dbReference type="Pfam" id="PF04290"/>
    </source>
</evidence>
<organism evidence="11 12">
    <name type="scientific">Spartinivicinus marinus</name>
    <dbReference type="NCBI Taxonomy" id="2994442"/>
    <lineage>
        <taxon>Bacteria</taxon>
        <taxon>Pseudomonadati</taxon>
        <taxon>Pseudomonadota</taxon>
        <taxon>Gammaproteobacteria</taxon>
        <taxon>Oceanospirillales</taxon>
        <taxon>Zooshikellaceae</taxon>
        <taxon>Spartinivicinus</taxon>
    </lineage>
</organism>
<evidence type="ECO:0000313" key="11">
    <source>
        <dbReference type="EMBL" id="NYZ68123.1"/>
    </source>
</evidence>
<keyword evidence="6 9" id="KW-1133">Transmembrane helix</keyword>
<dbReference type="PANTHER" id="PTHR35011">
    <property type="entry name" value="2,3-DIKETO-L-GULONATE TRAP TRANSPORTER SMALL PERMEASE PROTEIN YIAM"/>
    <property type="match status" value="1"/>
</dbReference>
<dbReference type="GO" id="GO:0022857">
    <property type="term" value="F:transmembrane transporter activity"/>
    <property type="evidence" value="ECO:0007669"/>
    <property type="project" value="UniProtKB-UniRule"/>
</dbReference>
<sequence length="178" mass="19945">MRYFLEKIYKISGFLSAFCLIASCLIVFAQVLGRIIDKLYKLFTGEIIGLMVPSAADFIGCLLVSASFFGLAFTLNNRQHIRVKIVIEQVGAGWQKRLECFSYSTAVIVSGYFTYYTYYLMIDSLEFSEVTPGIIPIPLWIPQLAMLIGVAFFMIAAIDGLIKACCQPVKHQLLINAE</sequence>
<evidence type="ECO:0000256" key="1">
    <source>
        <dbReference type="ARBA" id="ARBA00004429"/>
    </source>
</evidence>
<dbReference type="InterPro" id="IPR055348">
    <property type="entry name" value="DctQ"/>
</dbReference>
<dbReference type="GO" id="GO:0005886">
    <property type="term" value="C:plasma membrane"/>
    <property type="evidence" value="ECO:0007669"/>
    <property type="project" value="UniProtKB-SubCell"/>
</dbReference>
<keyword evidence="2 9" id="KW-0813">Transport</keyword>
<comment type="subunit">
    <text evidence="9">The complex comprises the extracytoplasmic solute receptor protein and the two transmembrane proteins.</text>
</comment>
<evidence type="ECO:0000256" key="4">
    <source>
        <dbReference type="ARBA" id="ARBA00022519"/>
    </source>
</evidence>
<feature type="transmembrane region" description="Helical" evidence="9">
    <location>
        <begin position="100"/>
        <end position="119"/>
    </location>
</feature>
<dbReference type="Proteomes" id="UP000569732">
    <property type="component" value="Unassembled WGS sequence"/>
</dbReference>
<evidence type="ECO:0000256" key="5">
    <source>
        <dbReference type="ARBA" id="ARBA00022692"/>
    </source>
</evidence>
<protein>
    <recommendedName>
        <fullName evidence="9">TRAP transporter small permease protein</fullName>
    </recommendedName>
</protein>
<comment type="similarity">
    <text evidence="8 9">Belongs to the TRAP transporter small permease family.</text>
</comment>
<keyword evidence="5 9" id="KW-0812">Transmembrane</keyword>
<evidence type="ECO:0000256" key="2">
    <source>
        <dbReference type="ARBA" id="ARBA00022448"/>
    </source>
</evidence>
<evidence type="ECO:0000256" key="7">
    <source>
        <dbReference type="ARBA" id="ARBA00023136"/>
    </source>
</evidence>
<keyword evidence="7 9" id="KW-0472">Membrane</keyword>
<keyword evidence="3" id="KW-1003">Cell membrane</keyword>
<dbReference type="EMBL" id="JACCKB010000035">
    <property type="protein sequence ID" value="NYZ68123.1"/>
    <property type="molecule type" value="Genomic_DNA"/>
</dbReference>
<dbReference type="AlphaFoldDB" id="A0A853I437"/>
<proteinExistence type="inferred from homology"/>
<feature type="transmembrane region" description="Helical" evidence="9">
    <location>
        <begin position="139"/>
        <end position="162"/>
    </location>
</feature>
<dbReference type="InterPro" id="IPR007387">
    <property type="entry name" value="TRAP_DctQ"/>
</dbReference>
<evidence type="ECO:0000313" key="12">
    <source>
        <dbReference type="Proteomes" id="UP000569732"/>
    </source>
</evidence>
<evidence type="ECO:0000256" key="3">
    <source>
        <dbReference type="ARBA" id="ARBA00022475"/>
    </source>
</evidence>
<comment type="subcellular location">
    <subcellularLocation>
        <location evidence="1 9">Cell inner membrane</location>
        <topology evidence="1 9">Multi-pass membrane protein</topology>
    </subcellularLocation>
</comment>
<gene>
    <name evidence="11" type="ORF">H0A36_19075</name>
</gene>
<dbReference type="PROSITE" id="PS51257">
    <property type="entry name" value="PROKAR_LIPOPROTEIN"/>
    <property type="match status" value="1"/>
</dbReference>
<accession>A0A853I437</accession>
<reference evidence="11 12" key="1">
    <citation type="submission" date="2020-07" db="EMBL/GenBank/DDBJ databases">
        <title>Endozoicomonas sp. nov., isolated from sediment.</title>
        <authorList>
            <person name="Gu T."/>
        </authorList>
    </citation>
    <scope>NUCLEOTIDE SEQUENCE [LARGE SCALE GENOMIC DNA]</scope>
    <source>
        <strain evidence="11 12">SM1973</strain>
    </source>
</reference>
<name>A0A853I437_9GAMM</name>
<keyword evidence="4 9" id="KW-0997">Cell inner membrane</keyword>
<feature type="transmembrane region" description="Helical" evidence="9">
    <location>
        <begin position="56"/>
        <end position="75"/>
    </location>
</feature>
<dbReference type="Pfam" id="PF04290">
    <property type="entry name" value="DctQ"/>
    <property type="match status" value="1"/>
</dbReference>
<evidence type="ECO:0000256" key="9">
    <source>
        <dbReference type="RuleBase" id="RU369079"/>
    </source>
</evidence>
<dbReference type="RefSeq" id="WP_180570141.1">
    <property type="nucleotide sequence ID" value="NZ_JACCKB010000035.1"/>
</dbReference>
<comment type="caution">
    <text evidence="11">The sequence shown here is derived from an EMBL/GenBank/DDBJ whole genome shotgun (WGS) entry which is preliminary data.</text>
</comment>
<feature type="domain" description="Tripartite ATP-independent periplasmic transporters DctQ component" evidence="10">
    <location>
        <begin position="24"/>
        <end position="163"/>
    </location>
</feature>
<evidence type="ECO:0000256" key="6">
    <source>
        <dbReference type="ARBA" id="ARBA00022989"/>
    </source>
</evidence>
<feature type="transmembrane region" description="Helical" evidence="9">
    <location>
        <begin position="12"/>
        <end position="36"/>
    </location>
</feature>